<dbReference type="AlphaFoldDB" id="A0A533I0C9"/>
<sequence>MELVTVVLDKDEAGCIAPTNIQAICDGDAMAERDALIELLKRNINPHTDWLQVAREEAKERALIAP</sequence>
<reference evidence="1 2" key="1">
    <citation type="journal article" date="2017" name="Nat. Commun.">
        <title>In situ click chemistry generation of cyclooxygenase-2 inhibitors.</title>
        <authorList>
            <person name="Bhardwaj A."/>
            <person name="Kaur J."/>
            <person name="Wuest M."/>
            <person name="Wuest F."/>
        </authorList>
    </citation>
    <scope>NUCLEOTIDE SEQUENCE [LARGE SCALE GENOMIC DNA]</scope>
    <source>
        <strain evidence="1">S2_012_000_R3_94</strain>
    </source>
</reference>
<gene>
    <name evidence="1" type="ORF">DI616_15645</name>
</gene>
<name>A0A533I0C9_PARDE</name>
<comment type="caution">
    <text evidence="1">The sequence shown here is derived from an EMBL/GenBank/DDBJ whole genome shotgun (WGS) entry which is preliminary data.</text>
</comment>
<organism evidence="1 2">
    <name type="scientific">Paracoccus denitrificans</name>
    <dbReference type="NCBI Taxonomy" id="266"/>
    <lineage>
        <taxon>Bacteria</taxon>
        <taxon>Pseudomonadati</taxon>
        <taxon>Pseudomonadota</taxon>
        <taxon>Alphaproteobacteria</taxon>
        <taxon>Rhodobacterales</taxon>
        <taxon>Paracoccaceae</taxon>
        <taxon>Paracoccus</taxon>
    </lineage>
</organism>
<protein>
    <submittedName>
        <fullName evidence="1">Uncharacterized protein</fullName>
    </submittedName>
</protein>
<accession>A0A533I0C9</accession>
<proteinExistence type="predicted"/>
<dbReference type="Proteomes" id="UP000315344">
    <property type="component" value="Unassembled WGS sequence"/>
</dbReference>
<dbReference type="EMBL" id="VAFL01000015">
    <property type="protein sequence ID" value="TKW65159.1"/>
    <property type="molecule type" value="Genomic_DNA"/>
</dbReference>
<evidence type="ECO:0000313" key="2">
    <source>
        <dbReference type="Proteomes" id="UP000315344"/>
    </source>
</evidence>
<evidence type="ECO:0000313" key="1">
    <source>
        <dbReference type="EMBL" id="TKW65159.1"/>
    </source>
</evidence>